<comment type="subcellular location">
    <subcellularLocation>
        <location evidence="1">Cytoplasm</location>
        <location evidence="1">Cytoskeleton</location>
    </subcellularLocation>
</comment>
<feature type="region of interest" description="Disordered" evidence="6">
    <location>
        <begin position="69"/>
        <end position="93"/>
    </location>
</feature>
<evidence type="ECO:0000256" key="6">
    <source>
        <dbReference type="SAM" id="MobiDB-lite"/>
    </source>
</evidence>
<dbReference type="Gene3D" id="3.30.60.20">
    <property type="match status" value="1"/>
</dbReference>
<keyword evidence="2" id="KW-0493">Microtubule</keyword>
<feature type="compositionally biased region" description="Polar residues" evidence="6">
    <location>
        <begin position="180"/>
        <end position="192"/>
    </location>
</feature>
<dbReference type="SMART" id="SM00314">
    <property type="entry name" value="RA"/>
    <property type="match status" value="1"/>
</dbReference>
<evidence type="ECO:0000256" key="2">
    <source>
        <dbReference type="ARBA" id="ARBA00022701"/>
    </source>
</evidence>
<evidence type="ECO:0000313" key="10">
    <source>
        <dbReference type="EMBL" id="CAH1782914.1"/>
    </source>
</evidence>
<keyword evidence="3" id="KW-0479">Metal-binding</keyword>
<dbReference type="Pfam" id="PF16517">
    <property type="entry name" value="Nore1-SARAH"/>
    <property type="match status" value="1"/>
</dbReference>
<dbReference type="GO" id="GO:0005874">
    <property type="term" value="C:microtubule"/>
    <property type="evidence" value="ECO:0007669"/>
    <property type="project" value="UniProtKB-KW"/>
</dbReference>
<dbReference type="InterPro" id="IPR033614">
    <property type="entry name" value="RASSF1-6"/>
</dbReference>
<dbReference type="Gene3D" id="3.10.20.90">
    <property type="entry name" value="Phosphatidylinositol 3-kinase Catalytic Subunit, Chain A, domain 1"/>
    <property type="match status" value="1"/>
</dbReference>
<dbReference type="InterPro" id="IPR011524">
    <property type="entry name" value="SARAH_dom"/>
</dbReference>
<dbReference type="CDD" id="cd21885">
    <property type="entry name" value="SARAH_RASSF1-like"/>
    <property type="match status" value="1"/>
</dbReference>
<feature type="domain" description="Ras-associating" evidence="8">
    <location>
        <begin position="312"/>
        <end position="405"/>
    </location>
</feature>
<feature type="region of interest" description="Disordered" evidence="6">
    <location>
        <begin position="171"/>
        <end position="236"/>
    </location>
</feature>
<dbReference type="PROSITE" id="PS50951">
    <property type="entry name" value="SARAH"/>
    <property type="match status" value="1"/>
</dbReference>
<dbReference type="SMART" id="SM00109">
    <property type="entry name" value="C1"/>
    <property type="match status" value="1"/>
</dbReference>
<dbReference type="PROSITE" id="PS50081">
    <property type="entry name" value="ZF_DAG_PE_2"/>
    <property type="match status" value="1"/>
</dbReference>
<sequence>MATDYLEYLLIRQMANYATSSTAKSQRDNATDSDDVFDAFKRKINEQVDHYTNVLQDAFMANIGAVVQRRRRKSSPRSEREKHKQNGTNGVIQTSEENHIEMSHFDGLGVNSTQKIELGKGHDFESLVIANPTWCDKCSEFIGFTQSLRCRNCQYTCHQKCRELVTLDCRASPDRKSPEKSSSNTEETSLNGDGTKEKSPLHVDDNDSGYATAKETLPGMPEPLIRQPSADTLTREDLRRRIDQFNRNKHGLQIEMHEGETNKNTFRGVIRVHMSLIRPINMSLAERPPSIYEVLTHELENEADMNTAERRKNRTTSFYLPKDTMKALHIDSDTTTREVITTLLSKFKITDNPRKFVLYEHTLEIDDKKVIVRKLHDDEQPLKLYLDWSEEILNRKKLVLQENDSGEIQWDAFSLPELNNFLRILELEEREYKEQLKAKFQLLRLQMQMRHKELTQLKREQDRQVFV</sequence>
<dbReference type="SUPFAM" id="SSF57889">
    <property type="entry name" value="Cysteine-rich domain"/>
    <property type="match status" value="1"/>
</dbReference>
<reference evidence="10" key="1">
    <citation type="submission" date="2022-03" db="EMBL/GenBank/DDBJ databases">
        <authorList>
            <person name="Martin C."/>
        </authorList>
    </citation>
    <scope>NUCLEOTIDE SEQUENCE</scope>
</reference>
<dbReference type="GO" id="GO:0007165">
    <property type="term" value="P:signal transduction"/>
    <property type="evidence" value="ECO:0007669"/>
    <property type="project" value="InterPro"/>
</dbReference>
<evidence type="ECO:0000256" key="3">
    <source>
        <dbReference type="ARBA" id="ARBA00022723"/>
    </source>
</evidence>
<dbReference type="CDD" id="cd01778">
    <property type="entry name" value="RA_RASSF1_like"/>
    <property type="match status" value="1"/>
</dbReference>
<dbReference type="PANTHER" id="PTHR22738:SF10">
    <property type="entry name" value="RAS ASSOCIATION DOMAIN-CONTAINING PROTEIN 1 HOMOLOG"/>
    <property type="match status" value="1"/>
</dbReference>
<dbReference type="EMBL" id="CAIIXF020000005">
    <property type="protein sequence ID" value="CAH1782914.1"/>
    <property type="molecule type" value="Genomic_DNA"/>
</dbReference>
<organism evidence="10 11">
    <name type="scientific">Owenia fusiformis</name>
    <name type="common">Polychaete worm</name>
    <dbReference type="NCBI Taxonomy" id="6347"/>
    <lineage>
        <taxon>Eukaryota</taxon>
        <taxon>Metazoa</taxon>
        <taxon>Spiralia</taxon>
        <taxon>Lophotrochozoa</taxon>
        <taxon>Annelida</taxon>
        <taxon>Polychaeta</taxon>
        <taxon>Sedentaria</taxon>
        <taxon>Canalipalpata</taxon>
        <taxon>Sabellida</taxon>
        <taxon>Oweniida</taxon>
        <taxon>Oweniidae</taxon>
        <taxon>Owenia</taxon>
    </lineage>
</organism>
<dbReference type="PANTHER" id="PTHR22738">
    <property type="entry name" value="RASSF"/>
    <property type="match status" value="1"/>
</dbReference>
<feature type="domain" description="SARAH" evidence="9">
    <location>
        <begin position="407"/>
        <end position="454"/>
    </location>
</feature>
<accession>A0A8S4NMS6</accession>
<dbReference type="InterPro" id="IPR000159">
    <property type="entry name" value="RA_dom"/>
</dbReference>
<dbReference type="Gene3D" id="1.20.5.110">
    <property type="match status" value="1"/>
</dbReference>
<dbReference type="Proteomes" id="UP000749559">
    <property type="component" value="Unassembled WGS sequence"/>
</dbReference>
<dbReference type="AlphaFoldDB" id="A0A8S4NMS6"/>
<comment type="caution">
    <text evidence="10">The sequence shown here is derived from an EMBL/GenBank/DDBJ whole genome shotgun (WGS) entry which is preliminary data.</text>
</comment>
<evidence type="ECO:0000313" key="11">
    <source>
        <dbReference type="Proteomes" id="UP000749559"/>
    </source>
</evidence>
<dbReference type="GO" id="GO:0046872">
    <property type="term" value="F:metal ion binding"/>
    <property type="evidence" value="ECO:0007669"/>
    <property type="project" value="UniProtKB-KW"/>
</dbReference>
<gene>
    <name evidence="10" type="ORF">OFUS_LOCUS9312</name>
</gene>
<name>A0A8S4NMS6_OWEFU</name>
<dbReference type="PROSITE" id="PS00479">
    <property type="entry name" value="ZF_DAG_PE_1"/>
    <property type="match status" value="1"/>
</dbReference>
<evidence type="ECO:0008006" key="12">
    <source>
        <dbReference type="Google" id="ProtNLM"/>
    </source>
</evidence>
<keyword evidence="5" id="KW-0206">Cytoskeleton</keyword>
<dbReference type="InterPro" id="IPR029071">
    <property type="entry name" value="Ubiquitin-like_domsf"/>
</dbReference>
<keyword evidence="11" id="KW-1185">Reference proteome</keyword>
<protein>
    <recommendedName>
        <fullName evidence="12">Ras association domain-containing protein 1</fullName>
    </recommendedName>
</protein>
<evidence type="ECO:0000259" key="8">
    <source>
        <dbReference type="PROSITE" id="PS50200"/>
    </source>
</evidence>
<dbReference type="Pfam" id="PF00130">
    <property type="entry name" value="C1_1"/>
    <property type="match status" value="1"/>
</dbReference>
<feature type="domain" description="Phorbol-ester/DAG-type" evidence="7">
    <location>
        <begin position="121"/>
        <end position="169"/>
    </location>
</feature>
<dbReference type="PROSITE" id="PS50200">
    <property type="entry name" value="RA"/>
    <property type="match status" value="1"/>
</dbReference>
<proteinExistence type="predicted"/>
<evidence type="ECO:0000259" key="9">
    <source>
        <dbReference type="PROSITE" id="PS50951"/>
    </source>
</evidence>
<feature type="compositionally biased region" description="Basic and acidic residues" evidence="6">
    <location>
        <begin position="194"/>
        <end position="205"/>
    </location>
</feature>
<evidence type="ECO:0000256" key="1">
    <source>
        <dbReference type="ARBA" id="ARBA00004245"/>
    </source>
</evidence>
<keyword evidence="5" id="KW-0963">Cytoplasm</keyword>
<dbReference type="InterPro" id="IPR046349">
    <property type="entry name" value="C1-like_sf"/>
</dbReference>
<evidence type="ECO:0000256" key="4">
    <source>
        <dbReference type="ARBA" id="ARBA00022833"/>
    </source>
</evidence>
<dbReference type="SUPFAM" id="SSF54236">
    <property type="entry name" value="Ubiquitin-like"/>
    <property type="match status" value="1"/>
</dbReference>
<evidence type="ECO:0000259" key="7">
    <source>
        <dbReference type="PROSITE" id="PS50081"/>
    </source>
</evidence>
<evidence type="ECO:0000256" key="5">
    <source>
        <dbReference type="ARBA" id="ARBA00023212"/>
    </source>
</evidence>
<dbReference type="Pfam" id="PF00788">
    <property type="entry name" value="RA"/>
    <property type="match status" value="1"/>
</dbReference>
<keyword evidence="4" id="KW-0862">Zinc</keyword>
<dbReference type="InterPro" id="IPR002219">
    <property type="entry name" value="PKC_DAG/PE"/>
</dbReference>